<dbReference type="Pfam" id="PF18758">
    <property type="entry name" value="KDZ"/>
    <property type="match status" value="1"/>
</dbReference>
<organism evidence="1 2">
    <name type="scientific">Thelephora terrestris</name>
    <dbReference type="NCBI Taxonomy" id="56493"/>
    <lineage>
        <taxon>Eukaryota</taxon>
        <taxon>Fungi</taxon>
        <taxon>Dikarya</taxon>
        <taxon>Basidiomycota</taxon>
        <taxon>Agaricomycotina</taxon>
        <taxon>Agaricomycetes</taxon>
        <taxon>Thelephorales</taxon>
        <taxon>Thelephoraceae</taxon>
        <taxon>Thelephora</taxon>
    </lineage>
</organism>
<sequence length="485" mass="55027">MYHKVTLQGKLNLYDFYLATMQKSDNQGRSKPVYRYHKISRCVHQWRHLKIIKRGVALIRLIPFWQQRLVPSQSSVLPAPILGEISQTIGTVSVVLTIRWIYAQFIAVDANFKLKSKNRQIKDPELGSGWTYFVEDTAYTCHVADNPHQNNVTSCGTEFHAVNQANSRGGGDYIASGVVKAVCARHCFVLPNAVGDLQRGERYINTDYIIATYLERCQVHDIKISYDIACKWSINLHSRFATYHEDVDLSALSLTYLVPKFHLPAHGAKCQVQYSFNYTRGVGRTHGETVEQEWAYINLAALSTREMGPGARHAALDDSWGGWNWRKILGLGSLLEKNLLKATEMASKQRQAADDFTATFPRETVRVWRRMVKDWETDAAYPNPYLSNDRASKVSAARLRLTQEETEEAERGNEALHTVSASVFIRAGLELEDQQYALQVASAAKTSTDTQKATLFERRGSLLHQIKKWREVQAIYMPGVFNSCS</sequence>
<comment type="caution">
    <text evidence="1">The sequence shown here is derived from an EMBL/GenBank/DDBJ whole genome shotgun (WGS) entry which is preliminary data.</text>
</comment>
<evidence type="ECO:0000313" key="1">
    <source>
        <dbReference type="EMBL" id="KAF9779310.1"/>
    </source>
</evidence>
<dbReference type="Proteomes" id="UP000736335">
    <property type="component" value="Unassembled WGS sequence"/>
</dbReference>
<dbReference type="PANTHER" id="PTHR33104:SF2">
    <property type="entry name" value="CXC3 LIKE CYSTEINE CLUSTER DOMAIN-CONTAINING PROTEIN"/>
    <property type="match status" value="1"/>
</dbReference>
<name>A0A9P6L2G5_9AGAM</name>
<dbReference type="InterPro" id="IPR040521">
    <property type="entry name" value="KDZ"/>
</dbReference>
<reference evidence="1" key="2">
    <citation type="submission" date="2020-11" db="EMBL/GenBank/DDBJ databases">
        <authorList>
            <consortium name="DOE Joint Genome Institute"/>
            <person name="Kuo A."/>
            <person name="Miyauchi S."/>
            <person name="Kiss E."/>
            <person name="Drula E."/>
            <person name="Kohler A."/>
            <person name="Sanchez-Garcia M."/>
            <person name="Andreopoulos B."/>
            <person name="Barry K.W."/>
            <person name="Bonito G."/>
            <person name="Buee M."/>
            <person name="Carver A."/>
            <person name="Chen C."/>
            <person name="Cichocki N."/>
            <person name="Clum A."/>
            <person name="Culley D."/>
            <person name="Crous P.W."/>
            <person name="Fauchery L."/>
            <person name="Girlanda M."/>
            <person name="Hayes R."/>
            <person name="Keri Z."/>
            <person name="Labutti K."/>
            <person name="Lipzen A."/>
            <person name="Lombard V."/>
            <person name="Magnuson J."/>
            <person name="Maillard F."/>
            <person name="Morin E."/>
            <person name="Murat C."/>
            <person name="Nolan M."/>
            <person name="Ohm R."/>
            <person name="Pangilinan J."/>
            <person name="Pereira M."/>
            <person name="Perotto S."/>
            <person name="Peter M."/>
            <person name="Riley R."/>
            <person name="Sitrit Y."/>
            <person name="Stielow B."/>
            <person name="Szollosi G."/>
            <person name="Zifcakova L."/>
            <person name="Stursova M."/>
            <person name="Spatafora J.W."/>
            <person name="Tedersoo L."/>
            <person name="Vaario L.-M."/>
            <person name="Yamada A."/>
            <person name="Yan M."/>
            <person name="Wang P."/>
            <person name="Xu J."/>
            <person name="Bruns T."/>
            <person name="Baldrian P."/>
            <person name="Vilgalys R."/>
            <person name="Henrissat B."/>
            <person name="Grigoriev I.V."/>
            <person name="Hibbett D."/>
            <person name="Nagy L.G."/>
            <person name="Martin F.M."/>
        </authorList>
    </citation>
    <scope>NUCLEOTIDE SEQUENCE</scope>
    <source>
        <strain evidence="1">UH-Tt-Lm1</strain>
    </source>
</reference>
<proteinExistence type="predicted"/>
<evidence type="ECO:0000313" key="2">
    <source>
        <dbReference type="Proteomes" id="UP000736335"/>
    </source>
</evidence>
<dbReference type="EMBL" id="WIUZ02000020">
    <property type="protein sequence ID" value="KAF9779310.1"/>
    <property type="molecule type" value="Genomic_DNA"/>
</dbReference>
<dbReference type="AlphaFoldDB" id="A0A9P6L2G5"/>
<dbReference type="PANTHER" id="PTHR33104">
    <property type="entry name" value="SI:DKEY-29D5.2"/>
    <property type="match status" value="1"/>
</dbReference>
<protein>
    <submittedName>
        <fullName evidence="1">Uncharacterized protein</fullName>
    </submittedName>
</protein>
<keyword evidence="2" id="KW-1185">Reference proteome</keyword>
<dbReference type="OrthoDB" id="3192989at2759"/>
<reference evidence="1" key="1">
    <citation type="journal article" date="2020" name="Nat. Commun.">
        <title>Large-scale genome sequencing of mycorrhizal fungi provides insights into the early evolution of symbiotic traits.</title>
        <authorList>
            <person name="Miyauchi S."/>
            <person name="Kiss E."/>
            <person name="Kuo A."/>
            <person name="Drula E."/>
            <person name="Kohler A."/>
            <person name="Sanchez-Garcia M."/>
            <person name="Morin E."/>
            <person name="Andreopoulos B."/>
            <person name="Barry K.W."/>
            <person name="Bonito G."/>
            <person name="Buee M."/>
            <person name="Carver A."/>
            <person name="Chen C."/>
            <person name="Cichocki N."/>
            <person name="Clum A."/>
            <person name="Culley D."/>
            <person name="Crous P.W."/>
            <person name="Fauchery L."/>
            <person name="Girlanda M."/>
            <person name="Hayes R.D."/>
            <person name="Keri Z."/>
            <person name="LaButti K."/>
            <person name="Lipzen A."/>
            <person name="Lombard V."/>
            <person name="Magnuson J."/>
            <person name="Maillard F."/>
            <person name="Murat C."/>
            <person name="Nolan M."/>
            <person name="Ohm R.A."/>
            <person name="Pangilinan J."/>
            <person name="Pereira M.F."/>
            <person name="Perotto S."/>
            <person name="Peter M."/>
            <person name="Pfister S."/>
            <person name="Riley R."/>
            <person name="Sitrit Y."/>
            <person name="Stielow J.B."/>
            <person name="Szollosi G."/>
            <person name="Zifcakova L."/>
            <person name="Stursova M."/>
            <person name="Spatafora J.W."/>
            <person name="Tedersoo L."/>
            <person name="Vaario L.M."/>
            <person name="Yamada A."/>
            <person name="Yan M."/>
            <person name="Wang P."/>
            <person name="Xu J."/>
            <person name="Bruns T."/>
            <person name="Baldrian P."/>
            <person name="Vilgalys R."/>
            <person name="Dunand C."/>
            <person name="Henrissat B."/>
            <person name="Grigoriev I.V."/>
            <person name="Hibbett D."/>
            <person name="Nagy L.G."/>
            <person name="Martin F.M."/>
        </authorList>
    </citation>
    <scope>NUCLEOTIDE SEQUENCE</scope>
    <source>
        <strain evidence="1">UH-Tt-Lm1</strain>
    </source>
</reference>
<gene>
    <name evidence="1" type="ORF">BJ322DRAFT_1113656</name>
</gene>
<accession>A0A9P6L2G5</accession>